<proteinExistence type="predicted"/>
<gene>
    <name evidence="1" type="ORF">B0J15DRAFT_506018</name>
</gene>
<dbReference type="AlphaFoldDB" id="A0A9P9G3S3"/>
<name>A0A9P9G3S3_FUSSL</name>
<evidence type="ECO:0000313" key="2">
    <source>
        <dbReference type="Proteomes" id="UP000736672"/>
    </source>
</evidence>
<comment type="caution">
    <text evidence="1">The sequence shown here is derived from an EMBL/GenBank/DDBJ whole genome shotgun (WGS) entry which is preliminary data.</text>
</comment>
<dbReference type="EMBL" id="JAGTJS010000033">
    <property type="protein sequence ID" value="KAH7231482.1"/>
    <property type="molecule type" value="Genomic_DNA"/>
</dbReference>
<accession>A0A9P9G3S3</accession>
<sequence>MSSFPLGASMMNPSFILVGTPLVWSGPDVRSSRFLSSVSQNHDPKIAAVARSISDKLPELRSFPDSHQRLLPSKPPQLQFYTNDPVAPPTTNHELFKDTVPRPFYYEHNVRAPFTVGCQHRPTDDTTVTAQITQTPEMVNPTKSEREVIPPTLHTFAQVENKNGLLRDKTVIATAEATMARGRVFHKSAEVSMNKQTSKDWEAGVFVGVSRTNGENMYHAGVRTSYKPK</sequence>
<protein>
    <submittedName>
        <fullName evidence="1">Uncharacterized protein</fullName>
    </submittedName>
</protein>
<dbReference type="Proteomes" id="UP000736672">
    <property type="component" value="Unassembled WGS sequence"/>
</dbReference>
<keyword evidence="2" id="KW-1185">Reference proteome</keyword>
<evidence type="ECO:0000313" key="1">
    <source>
        <dbReference type="EMBL" id="KAH7231482.1"/>
    </source>
</evidence>
<organism evidence="1 2">
    <name type="scientific">Fusarium solani</name>
    <name type="common">Filamentous fungus</name>
    <dbReference type="NCBI Taxonomy" id="169388"/>
    <lineage>
        <taxon>Eukaryota</taxon>
        <taxon>Fungi</taxon>
        <taxon>Dikarya</taxon>
        <taxon>Ascomycota</taxon>
        <taxon>Pezizomycotina</taxon>
        <taxon>Sordariomycetes</taxon>
        <taxon>Hypocreomycetidae</taxon>
        <taxon>Hypocreales</taxon>
        <taxon>Nectriaceae</taxon>
        <taxon>Fusarium</taxon>
        <taxon>Fusarium solani species complex</taxon>
    </lineage>
</organism>
<reference evidence="1" key="1">
    <citation type="journal article" date="2021" name="Nat. Commun.">
        <title>Genetic determinants of endophytism in the Arabidopsis root mycobiome.</title>
        <authorList>
            <person name="Mesny F."/>
            <person name="Miyauchi S."/>
            <person name="Thiergart T."/>
            <person name="Pickel B."/>
            <person name="Atanasova L."/>
            <person name="Karlsson M."/>
            <person name="Huettel B."/>
            <person name="Barry K.W."/>
            <person name="Haridas S."/>
            <person name="Chen C."/>
            <person name="Bauer D."/>
            <person name="Andreopoulos W."/>
            <person name="Pangilinan J."/>
            <person name="LaButti K."/>
            <person name="Riley R."/>
            <person name="Lipzen A."/>
            <person name="Clum A."/>
            <person name="Drula E."/>
            <person name="Henrissat B."/>
            <person name="Kohler A."/>
            <person name="Grigoriev I.V."/>
            <person name="Martin F.M."/>
            <person name="Hacquard S."/>
        </authorList>
    </citation>
    <scope>NUCLEOTIDE SEQUENCE</scope>
    <source>
        <strain evidence="1">FSSC 5 MPI-SDFR-AT-0091</strain>
    </source>
</reference>